<dbReference type="Gene3D" id="1.25.40.20">
    <property type="entry name" value="Ankyrin repeat-containing domain"/>
    <property type="match status" value="2"/>
</dbReference>
<protein>
    <recommendedName>
        <fullName evidence="6">Ankyrin repeat protein</fullName>
    </recommendedName>
</protein>
<dbReference type="PROSITE" id="PS50088">
    <property type="entry name" value="ANK_REPEAT"/>
    <property type="match status" value="1"/>
</dbReference>
<keyword evidence="5" id="KW-1185">Reference proteome</keyword>
<proteinExistence type="predicted"/>
<evidence type="ECO:0000313" key="5">
    <source>
        <dbReference type="Proteomes" id="UP000785679"/>
    </source>
</evidence>
<reference evidence="4" key="1">
    <citation type="submission" date="2019-06" db="EMBL/GenBank/DDBJ databases">
        <authorList>
            <person name="Zheng W."/>
        </authorList>
    </citation>
    <scope>NUCLEOTIDE SEQUENCE</scope>
    <source>
        <strain evidence="4">QDHG01</strain>
    </source>
</reference>
<evidence type="ECO:0000256" key="3">
    <source>
        <dbReference type="PROSITE-ProRule" id="PRU00023"/>
    </source>
</evidence>
<evidence type="ECO:0000256" key="1">
    <source>
        <dbReference type="ARBA" id="ARBA00022737"/>
    </source>
</evidence>
<dbReference type="AlphaFoldDB" id="A0A8J8NM71"/>
<accession>A0A8J8NM71</accession>
<dbReference type="SUPFAM" id="SSF48403">
    <property type="entry name" value="Ankyrin repeat"/>
    <property type="match status" value="1"/>
</dbReference>
<dbReference type="OrthoDB" id="539213at2759"/>
<dbReference type="PANTHER" id="PTHR24198">
    <property type="entry name" value="ANKYRIN REPEAT AND PROTEIN KINASE DOMAIN-CONTAINING PROTEIN"/>
    <property type="match status" value="1"/>
</dbReference>
<dbReference type="PROSITE" id="PS50297">
    <property type="entry name" value="ANK_REP_REGION"/>
    <property type="match status" value="1"/>
</dbReference>
<dbReference type="InterPro" id="IPR036770">
    <property type="entry name" value="Ankyrin_rpt-contain_sf"/>
</dbReference>
<dbReference type="Pfam" id="PF12796">
    <property type="entry name" value="Ank_2"/>
    <property type="match status" value="1"/>
</dbReference>
<feature type="repeat" description="ANK" evidence="3">
    <location>
        <begin position="40"/>
        <end position="72"/>
    </location>
</feature>
<organism evidence="4 5">
    <name type="scientific">Halteria grandinella</name>
    <dbReference type="NCBI Taxonomy" id="5974"/>
    <lineage>
        <taxon>Eukaryota</taxon>
        <taxon>Sar</taxon>
        <taxon>Alveolata</taxon>
        <taxon>Ciliophora</taxon>
        <taxon>Intramacronucleata</taxon>
        <taxon>Spirotrichea</taxon>
        <taxon>Stichotrichia</taxon>
        <taxon>Sporadotrichida</taxon>
        <taxon>Halteriidae</taxon>
        <taxon>Halteria</taxon>
    </lineage>
</organism>
<keyword evidence="1" id="KW-0677">Repeat</keyword>
<dbReference type="PANTHER" id="PTHR24198:SF165">
    <property type="entry name" value="ANKYRIN REPEAT-CONTAINING PROTEIN-RELATED"/>
    <property type="match status" value="1"/>
</dbReference>
<dbReference type="SMART" id="SM00248">
    <property type="entry name" value="ANK"/>
    <property type="match status" value="5"/>
</dbReference>
<sequence>MLAKHAQDWAVDVLKILREVLEKAKTLPGFKEILEIQTASRRTPLMYAIISGNFEATKIFIEYGANYKLMTESGSPIIMAIESNSVTMLDYLLTLKDCPSLTQTDLAGLTPMYVACYNSKSDIVKYLLDRPEWVSLLKSRGPFNATIFHALADQDFTELAELIITTIKERENAISILGEIVTTQDESEYGDTALHLAAKEGYTGFLKVCLEVLPNKKEIVEKCLNEAGETMIQVAEEENHEEAILYLQSLLGIQPANGIGYYCVTF</sequence>
<dbReference type="InterPro" id="IPR002110">
    <property type="entry name" value="Ankyrin_rpt"/>
</dbReference>
<evidence type="ECO:0000313" key="4">
    <source>
        <dbReference type="EMBL" id="TNV76884.1"/>
    </source>
</evidence>
<evidence type="ECO:0008006" key="6">
    <source>
        <dbReference type="Google" id="ProtNLM"/>
    </source>
</evidence>
<name>A0A8J8NM71_HALGN</name>
<evidence type="ECO:0000256" key="2">
    <source>
        <dbReference type="ARBA" id="ARBA00023043"/>
    </source>
</evidence>
<keyword evidence="2 3" id="KW-0040">ANK repeat</keyword>
<comment type="caution">
    <text evidence="4">The sequence shown here is derived from an EMBL/GenBank/DDBJ whole genome shotgun (WGS) entry which is preliminary data.</text>
</comment>
<gene>
    <name evidence="4" type="ORF">FGO68_gene2921</name>
</gene>
<dbReference type="EMBL" id="RRYP01012802">
    <property type="protein sequence ID" value="TNV76884.1"/>
    <property type="molecule type" value="Genomic_DNA"/>
</dbReference>
<dbReference type="Pfam" id="PF00023">
    <property type="entry name" value="Ank"/>
    <property type="match status" value="2"/>
</dbReference>
<dbReference type="Proteomes" id="UP000785679">
    <property type="component" value="Unassembled WGS sequence"/>
</dbReference>